<dbReference type="AlphaFoldDB" id="A0A1I1QFW3"/>
<dbReference type="SFLD" id="SFLDS00019">
    <property type="entry name" value="Glutathione_Transferase_(cytos"/>
    <property type="match status" value="1"/>
</dbReference>
<dbReference type="STRING" id="1164594.SAMN05216204_11917"/>
<dbReference type="PROSITE" id="PS50405">
    <property type="entry name" value="GST_CTER"/>
    <property type="match status" value="1"/>
</dbReference>
<dbReference type="InterPro" id="IPR036249">
    <property type="entry name" value="Thioredoxin-like_sf"/>
</dbReference>
<dbReference type="EMBL" id="FOLD01000019">
    <property type="protein sequence ID" value="SFD20897.1"/>
    <property type="molecule type" value="Genomic_DNA"/>
</dbReference>
<feature type="domain" description="GST N-terminal" evidence="2">
    <location>
        <begin position="9"/>
        <end position="92"/>
    </location>
</feature>
<organism evidence="4 5">
    <name type="scientific">Massilia yuzhufengensis</name>
    <dbReference type="NCBI Taxonomy" id="1164594"/>
    <lineage>
        <taxon>Bacteria</taxon>
        <taxon>Pseudomonadati</taxon>
        <taxon>Pseudomonadota</taxon>
        <taxon>Betaproteobacteria</taxon>
        <taxon>Burkholderiales</taxon>
        <taxon>Oxalobacteraceae</taxon>
        <taxon>Telluria group</taxon>
        <taxon>Massilia</taxon>
    </lineage>
</organism>
<dbReference type="PROSITE" id="PS50404">
    <property type="entry name" value="GST_NTER"/>
    <property type="match status" value="1"/>
</dbReference>
<evidence type="ECO:0000313" key="4">
    <source>
        <dbReference type="EMBL" id="SFD20897.1"/>
    </source>
</evidence>
<dbReference type="InterPro" id="IPR036282">
    <property type="entry name" value="Glutathione-S-Trfase_C_sf"/>
</dbReference>
<dbReference type="GO" id="GO:0006749">
    <property type="term" value="P:glutathione metabolic process"/>
    <property type="evidence" value="ECO:0007669"/>
    <property type="project" value="TreeGrafter"/>
</dbReference>
<dbReference type="InterPro" id="IPR004045">
    <property type="entry name" value="Glutathione_S-Trfase_N"/>
</dbReference>
<dbReference type="PANTHER" id="PTHR43969:SF9">
    <property type="entry name" value="GLUTATHIONE S TRANSFERASE D10, ISOFORM A-RELATED"/>
    <property type="match status" value="1"/>
</dbReference>
<feature type="domain" description="GST C-terminal" evidence="3">
    <location>
        <begin position="97"/>
        <end position="213"/>
    </location>
</feature>
<comment type="subunit">
    <text evidence="1">Homodimer.</text>
</comment>
<dbReference type="InterPro" id="IPR034345">
    <property type="entry name" value="Gtt2-like_N"/>
</dbReference>
<dbReference type="Gene3D" id="3.40.30.10">
    <property type="entry name" value="Glutaredoxin"/>
    <property type="match status" value="1"/>
</dbReference>
<keyword evidence="5" id="KW-1185">Reference proteome</keyword>
<dbReference type="SFLD" id="SFLDG00358">
    <property type="entry name" value="Main_(cytGST)"/>
    <property type="match status" value="1"/>
</dbReference>
<dbReference type="InterPro" id="IPR040079">
    <property type="entry name" value="Glutathione_S-Trfase"/>
</dbReference>
<dbReference type="PANTHER" id="PTHR43969">
    <property type="entry name" value="GLUTATHIONE S TRANSFERASE D10, ISOFORM A-RELATED"/>
    <property type="match status" value="1"/>
</dbReference>
<gene>
    <name evidence="4" type="ORF">SAMN05216204_11917</name>
</gene>
<accession>A0A1I1QFW3</accession>
<dbReference type="GO" id="GO:0004364">
    <property type="term" value="F:glutathione transferase activity"/>
    <property type="evidence" value="ECO:0007669"/>
    <property type="project" value="TreeGrafter"/>
</dbReference>
<dbReference type="SUPFAM" id="SSF47616">
    <property type="entry name" value="GST C-terminal domain-like"/>
    <property type="match status" value="1"/>
</dbReference>
<sequence length="213" mass="23785">MAYSPNTKDPMRLYTSPRAPNPRRVTLFMAAKGITGVELVDVDLNAGAHRSSEFLALNPMARVPVLVLDDGRALSETRAICTYLEGLYPEPNLMGVDATERAFIEMADRRIELHLMLQTAQCVRHSHPGLAVLEQPQFPQFGAAQGDKMRETARWLDGELARQPWVAGERFTIADITAFCTLEFARGLMRFRPGAEGMGHLQAWRDRIAAQYG</sequence>
<dbReference type="SUPFAM" id="SSF52833">
    <property type="entry name" value="Thioredoxin-like"/>
    <property type="match status" value="1"/>
</dbReference>
<dbReference type="CDD" id="cd03051">
    <property type="entry name" value="GST_N_GTT2_like"/>
    <property type="match status" value="1"/>
</dbReference>
<dbReference type="Proteomes" id="UP000198639">
    <property type="component" value="Unassembled WGS sequence"/>
</dbReference>
<dbReference type="Gene3D" id="1.20.1050.10">
    <property type="match status" value="1"/>
</dbReference>
<proteinExistence type="predicted"/>
<evidence type="ECO:0000256" key="1">
    <source>
        <dbReference type="ARBA" id="ARBA00011738"/>
    </source>
</evidence>
<dbReference type="Pfam" id="PF13410">
    <property type="entry name" value="GST_C_2"/>
    <property type="match status" value="1"/>
</dbReference>
<dbReference type="Pfam" id="PF02798">
    <property type="entry name" value="GST_N"/>
    <property type="match status" value="1"/>
</dbReference>
<name>A0A1I1QFW3_9BURK</name>
<reference evidence="5" key="1">
    <citation type="submission" date="2016-10" db="EMBL/GenBank/DDBJ databases">
        <authorList>
            <person name="Varghese N."/>
            <person name="Submissions S."/>
        </authorList>
    </citation>
    <scope>NUCLEOTIDE SEQUENCE [LARGE SCALE GENOMIC DNA]</scope>
    <source>
        <strain evidence="5">CGMCC 1.12041</strain>
    </source>
</reference>
<evidence type="ECO:0000259" key="2">
    <source>
        <dbReference type="PROSITE" id="PS50404"/>
    </source>
</evidence>
<keyword evidence="4" id="KW-0808">Transferase</keyword>
<evidence type="ECO:0000259" key="3">
    <source>
        <dbReference type="PROSITE" id="PS50405"/>
    </source>
</evidence>
<dbReference type="InterPro" id="IPR010987">
    <property type="entry name" value="Glutathione-S-Trfase_C-like"/>
</dbReference>
<protein>
    <submittedName>
        <fullName evidence="4">Glutathione S-transferase</fullName>
    </submittedName>
</protein>
<evidence type="ECO:0000313" key="5">
    <source>
        <dbReference type="Proteomes" id="UP000198639"/>
    </source>
</evidence>